<dbReference type="Proteomes" id="UP000828390">
    <property type="component" value="Unassembled WGS sequence"/>
</dbReference>
<proteinExistence type="predicted"/>
<comment type="caution">
    <text evidence="1">The sequence shown here is derived from an EMBL/GenBank/DDBJ whole genome shotgun (WGS) entry which is preliminary data.</text>
</comment>
<sequence length="372" mass="41773">MEDTCSVPSSSVKNSCAHCNSDPDRCKLHETTSEPLNENHIPDFESGDNVPGSVQEIGQASAFDRKPSTVLYGLHNDTNVCMNIREVCGQESIIAHNVINDDRSNTKPRCENEPGDIDFGSVESLRCSDFEGSVTNIHVMVDVTENENIDANDEKGTTTEENLVRRSRAKEIGTQTEGMDPFTYDFNRILNSKYTDGNCQGKYFKETSSDGETVEIKNDESACVGGFGTKEYACDETNITSEHLHSHCNDHFDVIDFGLTCPHFNIIMTEQNKRSDHNKTAIGNFMDTAFCEPNKESVIDTCDYLIPFRAEYTNTVKFKLDTESNKQQVELVQDKKRALKENNSILADREMGQHIECHSLKLILKTTRIHLS</sequence>
<evidence type="ECO:0000313" key="1">
    <source>
        <dbReference type="EMBL" id="KAH3868932.1"/>
    </source>
</evidence>
<protein>
    <submittedName>
        <fullName evidence="1">Uncharacterized protein</fullName>
    </submittedName>
</protein>
<accession>A0A9D4M4B7</accession>
<dbReference type="AlphaFoldDB" id="A0A9D4M4B7"/>
<dbReference type="EMBL" id="JAIWYP010000002">
    <property type="protein sequence ID" value="KAH3868932.1"/>
    <property type="molecule type" value="Genomic_DNA"/>
</dbReference>
<reference evidence="1" key="2">
    <citation type="submission" date="2020-11" db="EMBL/GenBank/DDBJ databases">
        <authorList>
            <person name="McCartney M.A."/>
            <person name="Auch B."/>
            <person name="Kono T."/>
            <person name="Mallez S."/>
            <person name="Becker A."/>
            <person name="Gohl D.M."/>
            <person name="Silverstein K.A.T."/>
            <person name="Koren S."/>
            <person name="Bechman K.B."/>
            <person name="Herman A."/>
            <person name="Abrahante J.E."/>
            <person name="Garbe J."/>
        </authorList>
    </citation>
    <scope>NUCLEOTIDE SEQUENCE</scope>
    <source>
        <strain evidence="1">Duluth1</strain>
        <tissue evidence="1">Whole animal</tissue>
    </source>
</reference>
<evidence type="ECO:0000313" key="2">
    <source>
        <dbReference type="Proteomes" id="UP000828390"/>
    </source>
</evidence>
<keyword evidence="2" id="KW-1185">Reference proteome</keyword>
<name>A0A9D4M4B7_DREPO</name>
<gene>
    <name evidence="1" type="ORF">DPMN_032087</name>
</gene>
<reference evidence="1" key="1">
    <citation type="journal article" date="2019" name="bioRxiv">
        <title>The Genome of the Zebra Mussel, Dreissena polymorpha: A Resource for Invasive Species Research.</title>
        <authorList>
            <person name="McCartney M.A."/>
            <person name="Auch B."/>
            <person name="Kono T."/>
            <person name="Mallez S."/>
            <person name="Zhang Y."/>
            <person name="Obille A."/>
            <person name="Becker A."/>
            <person name="Abrahante J.E."/>
            <person name="Garbe J."/>
            <person name="Badalamenti J.P."/>
            <person name="Herman A."/>
            <person name="Mangelson H."/>
            <person name="Liachko I."/>
            <person name="Sullivan S."/>
            <person name="Sone E.D."/>
            <person name="Koren S."/>
            <person name="Silverstein K.A.T."/>
            <person name="Beckman K.B."/>
            <person name="Gohl D.M."/>
        </authorList>
    </citation>
    <scope>NUCLEOTIDE SEQUENCE</scope>
    <source>
        <strain evidence="1">Duluth1</strain>
        <tissue evidence="1">Whole animal</tissue>
    </source>
</reference>
<organism evidence="1 2">
    <name type="scientific">Dreissena polymorpha</name>
    <name type="common">Zebra mussel</name>
    <name type="synonym">Mytilus polymorpha</name>
    <dbReference type="NCBI Taxonomy" id="45954"/>
    <lineage>
        <taxon>Eukaryota</taxon>
        <taxon>Metazoa</taxon>
        <taxon>Spiralia</taxon>
        <taxon>Lophotrochozoa</taxon>
        <taxon>Mollusca</taxon>
        <taxon>Bivalvia</taxon>
        <taxon>Autobranchia</taxon>
        <taxon>Heteroconchia</taxon>
        <taxon>Euheterodonta</taxon>
        <taxon>Imparidentia</taxon>
        <taxon>Neoheterodontei</taxon>
        <taxon>Myida</taxon>
        <taxon>Dreissenoidea</taxon>
        <taxon>Dreissenidae</taxon>
        <taxon>Dreissena</taxon>
    </lineage>
</organism>